<evidence type="ECO:0000259" key="8">
    <source>
        <dbReference type="PROSITE" id="PS51101"/>
    </source>
</evidence>
<evidence type="ECO:0000313" key="9">
    <source>
        <dbReference type="EMBL" id="KRL14412.1"/>
    </source>
</evidence>
<dbReference type="SUPFAM" id="SSF52728">
    <property type="entry name" value="PTS IIb component"/>
    <property type="match status" value="1"/>
</dbReference>
<evidence type="ECO:0000313" key="10">
    <source>
        <dbReference type="Proteomes" id="UP000051330"/>
    </source>
</evidence>
<evidence type="ECO:0000256" key="7">
    <source>
        <dbReference type="ARBA" id="ARBA00022777"/>
    </source>
</evidence>
<dbReference type="InterPro" id="IPR004720">
    <property type="entry name" value="PTS_IIB_sorbose-sp"/>
</dbReference>
<dbReference type="Pfam" id="PF03830">
    <property type="entry name" value="PTSIIB_sorb"/>
    <property type="match status" value="1"/>
</dbReference>
<dbReference type="GO" id="GO:0009401">
    <property type="term" value="P:phosphoenolpyruvate-dependent sugar phosphotransferase system"/>
    <property type="evidence" value="ECO:0007669"/>
    <property type="project" value="UniProtKB-KW"/>
</dbReference>
<keyword evidence="7" id="KW-0418">Kinase</keyword>
<dbReference type="GO" id="GO:0005737">
    <property type="term" value="C:cytoplasm"/>
    <property type="evidence" value="ECO:0007669"/>
    <property type="project" value="UniProtKB-SubCell"/>
</dbReference>
<proteinExistence type="predicted"/>
<sequence length="157" mass="17664">MAVAFARIDDRLLHGQVVTTWISRYSIEQVIIVSDNVAQDTTRQSILKISGPAGLRLVFFDTDKFIKVYNKTEIKRTTMLLFTNPEEVLRCINGGVKIPFLNVGNMSKKDDNEKITVGVAVTEEDRQAFKAILDTGVEVMIQQVPADKKENMADFVK</sequence>
<dbReference type="STRING" id="1423792.FD09_GL000059"/>
<dbReference type="GO" id="GO:0008982">
    <property type="term" value="F:protein-N(PI)-phosphohistidine-sugar phosphotransferase activity"/>
    <property type="evidence" value="ECO:0007669"/>
    <property type="project" value="InterPro"/>
</dbReference>
<accession>A0A0R1N378</accession>
<dbReference type="Proteomes" id="UP000051330">
    <property type="component" value="Unassembled WGS sequence"/>
</dbReference>
<keyword evidence="2" id="KW-0813">Transport</keyword>
<dbReference type="AlphaFoldDB" id="A0A0R1N378"/>
<evidence type="ECO:0000256" key="2">
    <source>
        <dbReference type="ARBA" id="ARBA00022448"/>
    </source>
</evidence>
<dbReference type="OrthoDB" id="9788818at2"/>
<evidence type="ECO:0000256" key="3">
    <source>
        <dbReference type="ARBA" id="ARBA00022490"/>
    </source>
</evidence>
<dbReference type="Gene3D" id="3.40.35.10">
    <property type="entry name" value="Phosphotransferase system, sorbose subfamily IIB component"/>
    <property type="match status" value="1"/>
</dbReference>
<keyword evidence="4" id="KW-0762">Sugar transport</keyword>
<comment type="subcellular location">
    <subcellularLocation>
        <location evidence="1">Cytoplasm</location>
    </subcellularLocation>
</comment>
<reference evidence="9 10" key="1">
    <citation type="journal article" date="2015" name="Genome Announc.">
        <title>Expanding the biotechnology potential of lactobacilli through comparative genomics of 213 strains and associated genera.</title>
        <authorList>
            <person name="Sun Z."/>
            <person name="Harris H.M."/>
            <person name="McCann A."/>
            <person name="Guo C."/>
            <person name="Argimon S."/>
            <person name="Zhang W."/>
            <person name="Yang X."/>
            <person name="Jeffery I.B."/>
            <person name="Cooney J.C."/>
            <person name="Kagawa T.F."/>
            <person name="Liu W."/>
            <person name="Song Y."/>
            <person name="Salvetti E."/>
            <person name="Wrobel A."/>
            <person name="Rasinkangas P."/>
            <person name="Parkhill J."/>
            <person name="Rea M.C."/>
            <person name="O'Sullivan O."/>
            <person name="Ritari J."/>
            <person name="Douillard F.P."/>
            <person name="Paul Ross R."/>
            <person name="Yang R."/>
            <person name="Briner A.E."/>
            <person name="Felis G.E."/>
            <person name="de Vos W.M."/>
            <person name="Barrangou R."/>
            <person name="Klaenhammer T.R."/>
            <person name="Caufield P.W."/>
            <person name="Cui Y."/>
            <person name="Zhang H."/>
            <person name="O'Toole P.W."/>
        </authorList>
    </citation>
    <scope>NUCLEOTIDE SEQUENCE [LARGE SCALE GENOMIC DNA]</scope>
    <source>
        <strain evidence="9 10">DSM 12744</strain>
    </source>
</reference>
<keyword evidence="5" id="KW-0808">Transferase</keyword>
<evidence type="ECO:0000256" key="1">
    <source>
        <dbReference type="ARBA" id="ARBA00004496"/>
    </source>
</evidence>
<evidence type="ECO:0000256" key="4">
    <source>
        <dbReference type="ARBA" id="ARBA00022597"/>
    </source>
</evidence>
<gene>
    <name evidence="9" type="ORF">FD09_GL000059</name>
</gene>
<dbReference type="RefSeq" id="WP_057817099.1">
    <property type="nucleotide sequence ID" value="NZ_AZEC01000001.1"/>
</dbReference>
<comment type="caution">
    <text evidence="9">The sequence shown here is derived from an EMBL/GenBank/DDBJ whole genome shotgun (WGS) entry which is preliminary data.</text>
</comment>
<dbReference type="EMBL" id="AZEC01000001">
    <property type="protein sequence ID" value="KRL14412.1"/>
    <property type="molecule type" value="Genomic_DNA"/>
</dbReference>
<keyword evidence="10" id="KW-1185">Reference proteome</keyword>
<organism evidence="9 10">
    <name type="scientific">Schleiferilactobacillus perolens DSM 12744</name>
    <dbReference type="NCBI Taxonomy" id="1423792"/>
    <lineage>
        <taxon>Bacteria</taxon>
        <taxon>Bacillati</taxon>
        <taxon>Bacillota</taxon>
        <taxon>Bacilli</taxon>
        <taxon>Lactobacillales</taxon>
        <taxon>Lactobacillaceae</taxon>
        <taxon>Schleiferilactobacillus</taxon>
    </lineage>
</organism>
<dbReference type="PROSITE" id="PS51101">
    <property type="entry name" value="PTS_EIIB_TYPE_4"/>
    <property type="match status" value="1"/>
</dbReference>
<evidence type="ECO:0000256" key="5">
    <source>
        <dbReference type="ARBA" id="ARBA00022679"/>
    </source>
</evidence>
<dbReference type="GO" id="GO:0016301">
    <property type="term" value="F:kinase activity"/>
    <property type="evidence" value="ECO:0007669"/>
    <property type="project" value="UniProtKB-KW"/>
</dbReference>
<name>A0A0R1N378_9LACO</name>
<feature type="domain" description="PTS EIIB type-4" evidence="8">
    <location>
        <begin position="1"/>
        <end position="157"/>
    </location>
</feature>
<dbReference type="CDD" id="cd00001">
    <property type="entry name" value="PTS_IIB_man"/>
    <property type="match status" value="1"/>
</dbReference>
<protein>
    <recommendedName>
        <fullName evidence="8">PTS EIIB type-4 domain-containing protein</fullName>
    </recommendedName>
</protein>
<dbReference type="PATRIC" id="fig|1423792.3.peg.61"/>
<keyword evidence="3" id="KW-0963">Cytoplasm</keyword>
<keyword evidence="6" id="KW-0598">Phosphotransferase system</keyword>
<dbReference type="InterPro" id="IPR036667">
    <property type="entry name" value="PTS_IIB_sorbose-sp_sf"/>
</dbReference>
<evidence type="ECO:0000256" key="6">
    <source>
        <dbReference type="ARBA" id="ARBA00022683"/>
    </source>
</evidence>